<dbReference type="SUPFAM" id="SSF50475">
    <property type="entry name" value="FMN-binding split barrel"/>
    <property type="match status" value="1"/>
</dbReference>
<name>U1HP24_ENDPU</name>
<proteinExistence type="predicted"/>
<dbReference type="AlphaFoldDB" id="U1HP24"/>
<dbReference type="RefSeq" id="XP_007803575.1">
    <property type="nucleotide sequence ID" value="XM_007805384.1"/>
</dbReference>
<dbReference type="HOGENOM" id="CLU_091428_0_0_1"/>
<reference evidence="4" key="1">
    <citation type="journal article" date="2014" name="BMC Genomics">
        <title>Genome characteristics reveal the impact of lichenization on lichen-forming fungus Endocarpon pusillum Hedwig (Verrucariales, Ascomycota).</title>
        <authorList>
            <person name="Wang Y.-Y."/>
            <person name="Liu B."/>
            <person name="Zhang X.-Y."/>
            <person name="Zhou Q.-M."/>
            <person name="Zhang T."/>
            <person name="Li H."/>
            <person name="Yu Y.-F."/>
            <person name="Zhang X.-L."/>
            <person name="Hao X.-Y."/>
            <person name="Wang M."/>
            <person name="Wang L."/>
            <person name="Wei J.-C."/>
        </authorList>
    </citation>
    <scope>NUCLEOTIDE SEQUENCE [LARGE SCALE GENOMIC DNA]</scope>
    <source>
        <strain evidence="4">Z07020 / HMAS-L-300199</strain>
    </source>
</reference>
<evidence type="ECO:0000259" key="2">
    <source>
        <dbReference type="Pfam" id="PF16242"/>
    </source>
</evidence>
<feature type="compositionally biased region" description="Polar residues" evidence="1">
    <location>
        <begin position="1"/>
        <end position="12"/>
    </location>
</feature>
<accession>U1HP24</accession>
<evidence type="ECO:0000256" key="1">
    <source>
        <dbReference type="SAM" id="MobiDB-lite"/>
    </source>
</evidence>
<feature type="domain" description="General stress protein FMN-binding split barrel" evidence="2">
    <location>
        <begin position="31"/>
        <end position="186"/>
    </location>
</feature>
<evidence type="ECO:0000313" key="4">
    <source>
        <dbReference type="Proteomes" id="UP000019373"/>
    </source>
</evidence>
<dbReference type="InterPro" id="IPR038725">
    <property type="entry name" value="YdaG_split_barrel_FMN-bd"/>
</dbReference>
<protein>
    <recommendedName>
        <fullName evidence="2">General stress protein FMN-binding split barrel domain-containing protein</fullName>
    </recommendedName>
</protein>
<dbReference type="InterPro" id="IPR012349">
    <property type="entry name" value="Split_barrel_FMN-bd"/>
</dbReference>
<dbReference type="Proteomes" id="UP000019373">
    <property type="component" value="Unassembled WGS sequence"/>
</dbReference>
<dbReference type="PANTHER" id="PTHR34818">
    <property type="entry name" value="PROTEIN BLI-3"/>
    <property type="match status" value="1"/>
</dbReference>
<dbReference type="Pfam" id="PF16242">
    <property type="entry name" value="Pyrid_ox_like"/>
    <property type="match status" value="1"/>
</dbReference>
<dbReference type="Gene3D" id="2.30.110.10">
    <property type="entry name" value="Electron Transport, Fmn-binding Protein, Chain A"/>
    <property type="match status" value="1"/>
</dbReference>
<dbReference type="GeneID" id="19243202"/>
<organism evidence="3 4">
    <name type="scientific">Endocarpon pusillum (strain Z07020 / HMAS-L-300199)</name>
    <name type="common">Lichen-forming fungus</name>
    <dbReference type="NCBI Taxonomy" id="1263415"/>
    <lineage>
        <taxon>Eukaryota</taxon>
        <taxon>Fungi</taxon>
        <taxon>Dikarya</taxon>
        <taxon>Ascomycota</taxon>
        <taxon>Pezizomycotina</taxon>
        <taxon>Eurotiomycetes</taxon>
        <taxon>Chaetothyriomycetidae</taxon>
        <taxon>Verrucariales</taxon>
        <taxon>Verrucariaceae</taxon>
        <taxon>Endocarpon</taxon>
    </lineage>
</organism>
<evidence type="ECO:0000313" key="3">
    <source>
        <dbReference type="EMBL" id="ERF70794.1"/>
    </source>
</evidence>
<dbReference type="OrthoDB" id="434253at2759"/>
<feature type="region of interest" description="Disordered" evidence="1">
    <location>
        <begin position="1"/>
        <end position="27"/>
    </location>
</feature>
<gene>
    <name evidence="3" type="ORF">EPUS_08352</name>
</gene>
<dbReference type="EMBL" id="KE721288">
    <property type="protein sequence ID" value="ERF70794.1"/>
    <property type="molecule type" value="Genomic_DNA"/>
</dbReference>
<dbReference type="OMA" id="AKAWWDS"/>
<dbReference type="eggNOG" id="ENOG502RZBA">
    <property type="taxonomic scope" value="Eukaryota"/>
</dbReference>
<keyword evidence="4" id="KW-1185">Reference proteome</keyword>
<dbReference type="InterPro" id="IPR052917">
    <property type="entry name" value="Stress-Dev_Protein"/>
</dbReference>
<sequence length="208" mass="22367">MSSKEFSNTSTGDAPADPYTAKNKDDPSLEEKIETLISFVSSCKFGMMTTHNASSNLLVSRCMAVAAKEGGGIDLLFHTNTESGKTDDLKDDPSINISFLNATGEWASISGSSSILTDRETVKKYYSPQLRTWVGDLGDGKHDGGPDDPRIGVIKVEAKTITYAVARGNAVSRGVEMVQGALTGSAAQVNKLREISEDECKQWRASHQ</sequence>
<dbReference type="PANTHER" id="PTHR34818:SF1">
    <property type="entry name" value="PROTEIN BLI-3"/>
    <property type="match status" value="1"/>
</dbReference>